<dbReference type="GO" id="GO:0051536">
    <property type="term" value="F:iron-sulfur cluster binding"/>
    <property type="evidence" value="ECO:0007669"/>
    <property type="project" value="InterPro"/>
</dbReference>
<gene>
    <name evidence="3" type="ORF">APZ16_06160</name>
</gene>
<dbReference type="PANTHER" id="PTHR42845:SF1">
    <property type="entry name" value="HYDROGENASE SMALL SUBUNIT"/>
    <property type="match status" value="1"/>
</dbReference>
<evidence type="ECO:0000313" key="3">
    <source>
        <dbReference type="EMBL" id="KUO41239.1"/>
    </source>
</evidence>
<dbReference type="Pfam" id="PF01058">
    <property type="entry name" value="Oxidored_q6"/>
    <property type="match status" value="1"/>
</dbReference>
<dbReference type="InterPro" id="IPR006137">
    <property type="entry name" value="NADH_UbQ_OxRdtase-like_20kDa"/>
</dbReference>
<reference evidence="3 4" key="1">
    <citation type="journal article" date="2016" name="Nat. Microbiol.">
        <title>Genomic inference of the metabolism of cosmopolitan subsurface Archaea, Hadesarchaea.</title>
        <authorList>
            <person name="Baker B.J."/>
            <person name="Saw J.H."/>
            <person name="Lind A.E."/>
            <person name="Lazar C.S."/>
            <person name="Hinrichs K.-U."/>
            <person name="Teske A.P."/>
            <person name="Ettema T.J."/>
        </authorList>
    </citation>
    <scope>NUCLEOTIDE SEQUENCE [LARGE SCALE GENOMIC DNA]</scope>
</reference>
<name>A0A147JXE2_HADYE</name>
<dbReference type="Proteomes" id="UP000074294">
    <property type="component" value="Unassembled WGS sequence"/>
</dbReference>
<proteinExistence type="predicted"/>
<dbReference type="AlphaFoldDB" id="A0A147JXE2"/>
<dbReference type="Gene3D" id="3.40.50.700">
    <property type="entry name" value="NADH:ubiquinone oxidoreductase-like, 20kDa subunit"/>
    <property type="match status" value="1"/>
</dbReference>
<protein>
    <recommendedName>
        <fullName evidence="2">NADH:ubiquinone oxidoreductase-like 20kDa subunit domain-containing protein</fullName>
    </recommendedName>
</protein>
<keyword evidence="1" id="KW-0560">Oxidoreductase</keyword>
<dbReference type="GO" id="GO:0016491">
    <property type="term" value="F:oxidoreductase activity"/>
    <property type="evidence" value="ECO:0007669"/>
    <property type="project" value="UniProtKB-KW"/>
</dbReference>
<dbReference type="InterPro" id="IPR051349">
    <property type="entry name" value="Hydrogenase_assoc-protein"/>
</dbReference>
<organism evidence="3 4">
    <name type="scientific">Hadarchaeum yellowstonense</name>
    <dbReference type="NCBI Taxonomy" id="1776334"/>
    <lineage>
        <taxon>Archaea</taxon>
        <taxon>Methanobacteriati</taxon>
        <taxon>Candidatus Hadarchaeota</taxon>
        <taxon>Candidatus Hadarchaeia</taxon>
        <taxon>Candidatus Hadarchaeales</taxon>
        <taxon>Candidatus Hadarchaeaceae</taxon>
        <taxon>Candidatus Hadarchaeum</taxon>
    </lineage>
</organism>
<evidence type="ECO:0000259" key="2">
    <source>
        <dbReference type="Pfam" id="PF01058"/>
    </source>
</evidence>
<evidence type="ECO:0000256" key="1">
    <source>
        <dbReference type="ARBA" id="ARBA00023002"/>
    </source>
</evidence>
<comment type="caution">
    <text evidence="3">The sequence shown here is derived from an EMBL/GenBank/DDBJ whole genome shotgun (WGS) entry which is preliminary data.</text>
</comment>
<dbReference type="EMBL" id="LQMQ01000026">
    <property type="protein sequence ID" value="KUO41239.1"/>
    <property type="molecule type" value="Genomic_DNA"/>
</dbReference>
<accession>A0A147JXE2</accession>
<feature type="domain" description="NADH:ubiquinone oxidoreductase-like 20kDa subunit" evidence="2">
    <location>
        <begin position="14"/>
        <end position="149"/>
    </location>
</feature>
<sequence length="248" mass="27797">MAKPKVAFFDFTCCEGCQLTVLSLGDKLLDLFESVEVVNFREASSYKGQDYDIAFVEGSIASSKDIERIKEIRKRAKVLVALGACAHTAGVNAIRNFHNQQEIRKMVYGDKAWVFDSILAQPIDAIVRVDYYIPECPIDKEEFLRFVSQLLNNMKPFLPDYPVCVECKMKGNVCNYHKPNPIICLGPVTRGGCGAICPSAGNACEGCRGLIPDANLEAMEWLLNEYGVSAEDKFRFYRMYNGLMGMKK</sequence>
<dbReference type="InterPro" id="IPR037024">
    <property type="entry name" value="NiFe_Hase_small_N_sf"/>
</dbReference>
<dbReference type="STRING" id="1776334.APZ16_06160"/>
<dbReference type="PANTHER" id="PTHR42845">
    <property type="entry name" value="COENZYME F420-REDUCING HYDROGENASE, GAMMA SUBUNIT"/>
    <property type="match status" value="1"/>
</dbReference>
<evidence type="ECO:0000313" key="4">
    <source>
        <dbReference type="Proteomes" id="UP000074294"/>
    </source>
</evidence>
<dbReference type="SUPFAM" id="SSF56770">
    <property type="entry name" value="HydA/Nqo6-like"/>
    <property type="match status" value="1"/>
</dbReference>